<dbReference type="RefSeq" id="WP_281806672.1">
    <property type="nucleotide sequence ID" value="NZ_BSEC01000005.1"/>
</dbReference>
<keyword evidence="4" id="KW-1185">Reference proteome</keyword>
<organism evidence="3 4">
    <name type="scientific">Methylocystis echinoides</name>
    <dbReference type="NCBI Taxonomy" id="29468"/>
    <lineage>
        <taxon>Bacteria</taxon>
        <taxon>Pseudomonadati</taxon>
        <taxon>Pseudomonadota</taxon>
        <taxon>Alphaproteobacteria</taxon>
        <taxon>Hyphomicrobiales</taxon>
        <taxon>Methylocystaceae</taxon>
        <taxon>Methylocystis</taxon>
    </lineage>
</organism>
<feature type="signal peptide" evidence="2">
    <location>
        <begin position="1"/>
        <end position="29"/>
    </location>
</feature>
<dbReference type="Proteomes" id="UP001144323">
    <property type="component" value="Unassembled WGS sequence"/>
</dbReference>
<protein>
    <submittedName>
        <fullName evidence="3">Uncharacterized protein</fullName>
    </submittedName>
</protein>
<name>A0A9W6GZE5_9HYPH</name>
<comment type="caution">
    <text evidence="3">The sequence shown here is derived from an EMBL/GenBank/DDBJ whole genome shotgun (WGS) entry which is preliminary data.</text>
</comment>
<accession>A0A9W6GZE5</accession>
<evidence type="ECO:0000313" key="3">
    <source>
        <dbReference type="EMBL" id="GLI95719.1"/>
    </source>
</evidence>
<evidence type="ECO:0000256" key="1">
    <source>
        <dbReference type="SAM" id="MobiDB-lite"/>
    </source>
</evidence>
<gene>
    <name evidence="3" type="ORF">LMG27198_47110</name>
</gene>
<keyword evidence="2" id="KW-0732">Signal</keyword>
<evidence type="ECO:0000313" key="4">
    <source>
        <dbReference type="Proteomes" id="UP001144323"/>
    </source>
</evidence>
<feature type="region of interest" description="Disordered" evidence="1">
    <location>
        <begin position="40"/>
        <end position="63"/>
    </location>
</feature>
<sequence length="63" mass="7010">MLLNMMLENAMLKSVVIAIALVAASGAWADSATEGMRPNIERRKEQEPQQRQLTKLIASEARK</sequence>
<dbReference type="AlphaFoldDB" id="A0A9W6GZE5"/>
<evidence type="ECO:0000256" key="2">
    <source>
        <dbReference type="SAM" id="SignalP"/>
    </source>
</evidence>
<reference evidence="3" key="1">
    <citation type="journal article" date="2023" name="Int. J. Syst. Evol. Microbiol.">
        <title>Methylocystis iwaonis sp. nov., a type II methane-oxidizing bacterium from surface soil of a rice paddy field in Japan, and emended description of the genus Methylocystis (ex Whittenbury et al. 1970) Bowman et al. 1993.</title>
        <authorList>
            <person name="Kaise H."/>
            <person name="Sawadogo J.B."/>
            <person name="Alam M.S."/>
            <person name="Ueno C."/>
            <person name="Dianou D."/>
            <person name="Shinjo R."/>
            <person name="Asakawa S."/>
        </authorList>
    </citation>
    <scope>NUCLEOTIDE SEQUENCE</scope>
    <source>
        <strain evidence="3">LMG27198</strain>
    </source>
</reference>
<dbReference type="EMBL" id="BSEC01000005">
    <property type="protein sequence ID" value="GLI95719.1"/>
    <property type="molecule type" value="Genomic_DNA"/>
</dbReference>
<feature type="chain" id="PRO_5040770422" evidence="2">
    <location>
        <begin position="30"/>
        <end position="63"/>
    </location>
</feature>
<proteinExistence type="predicted"/>